<evidence type="ECO:0000313" key="2">
    <source>
        <dbReference type="EMBL" id="CAA9516823.1"/>
    </source>
</evidence>
<gene>
    <name evidence="2" type="ORF">AVDCRST_MAG39-2515</name>
</gene>
<feature type="compositionally biased region" description="Basic and acidic residues" evidence="1">
    <location>
        <begin position="17"/>
        <end position="26"/>
    </location>
</feature>
<feature type="compositionally biased region" description="Basic residues" evidence="1">
    <location>
        <begin position="27"/>
        <end position="38"/>
    </location>
</feature>
<sequence length="38" mass="4750">MRSGQHQLRSRRSLVLDQRHGPELRRHAQRSRYQMRHE</sequence>
<organism evidence="2">
    <name type="scientific">uncultured Sphingomonadaceae bacterium</name>
    <dbReference type="NCBI Taxonomy" id="169976"/>
    <lineage>
        <taxon>Bacteria</taxon>
        <taxon>Pseudomonadati</taxon>
        <taxon>Pseudomonadota</taxon>
        <taxon>Alphaproteobacteria</taxon>
        <taxon>Sphingomonadales</taxon>
        <taxon>Sphingomonadaceae</taxon>
        <taxon>environmental samples</taxon>
    </lineage>
</organism>
<protein>
    <submittedName>
        <fullName evidence="2">Uncharacterized protein</fullName>
    </submittedName>
</protein>
<accession>A0A6J4T8S5</accession>
<reference evidence="2" key="1">
    <citation type="submission" date="2020-02" db="EMBL/GenBank/DDBJ databases">
        <authorList>
            <person name="Meier V. D."/>
        </authorList>
    </citation>
    <scope>NUCLEOTIDE SEQUENCE</scope>
    <source>
        <strain evidence="2">AVDCRST_MAG39</strain>
    </source>
</reference>
<name>A0A6J4T8S5_9SPHN</name>
<feature type="region of interest" description="Disordered" evidence="1">
    <location>
        <begin position="1"/>
        <end position="38"/>
    </location>
</feature>
<proteinExistence type="predicted"/>
<evidence type="ECO:0000256" key="1">
    <source>
        <dbReference type="SAM" id="MobiDB-lite"/>
    </source>
</evidence>
<dbReference type="AlphaFoldDB" id="A0A6J4T8S5"/>
<dbReference type="EMBL" id="CADCVW010000095">
    <property type="protein sequence ID" value="CAA9516823.1"/>
    <property type="molecule type" value="Genomic_DNA"/>
</dbReference>